<evidence type="ECO:0000313" key="4">
    <source>
        <dbReference type="Proteomes" id="UP000325081"/>
    </source>
</evidence>
<feature type="compositionally biased region" description="Polar residues" evidence="2">
    <location>
        <begin position="1"/>
        <end position="10"/>
    </location>
</feature>
<dbReference type="EMBL" id="BKCP01004750">
    <property type="protein sequence ID" value="GER33564.1"/>
    <property type="molecule type" value="Genomic_DNA"/>
</dbReference>
<protein>
    <submittedName>
        <fullName evidence="3">RRP15-like protein</fullName>
    </submittedName>
</protein>
<gene>
    <name evidence="3" type="ORF">STAS_09706</name>
</gene>
<keyword evidence="4" id="KW-1185">Reference proteome</keyword>
<dbReference type="Proteomes" id="UP000325081">
    <property type="component" value="Unassembled WGS sequence"/>
</dbReference>
<dbReference type="AlphaFoldDB" id="A0A5A7PLG6"/>
<feature type="compositionally biased region" description="Basic residues" evidence="2">
    <location>
        <begin position="14"/>
        <end position="32"/>
    </location>
</feature>
<evidence type="ECO:0000313" key="3">
    <source>
        <dbReference type="EMBL" id="GER33564.1"/>
    </source>
</evidence>
<dbReference type="PANTHER" id="PTHR13245:SF14">
    <property type="entry name" value="RRP15-LIKE PROTEIN"/>
    <property type="match status" value="1"/>
</dbReference>
<feature type="compositionally biased region" description="Acidic residues" evidence="2">
    <location>
        <begin position="62"/>
        <end position="75"/>
    </location>
</feature>
<feature type="compositionally biased region" description="Acidic residues" evidence="2">
    <location>
        <begin position="95"/>
        <end position="121"/>
    </location>
</feature>
<dbReference type="GO" id="GO:0000470">
    <property type="term" value="P:maturation of LSU-rRNA"/>
    <property type="evidence" value="ECO:0007669"/>
    <property type="project" value="TreeGrafter"/>
</dbReference>
<dbReference type="PANTHER" id="PTHR13245">
    <property type="entry name" value="RRP15-LIKE PROTEIN"/>
    <property type="match status" value="1"/>
</dbReference>
<dbReference type="InterPro" id="IPR012459">
    <property type="entry name" value="Rrp15"/>
</dbReference>
<comment type="similarity">
    <text evidence="1">Belongs to the RRP15 family.</text>
</comment>
<proteinExistence type="inferred from homology"/>
<name>A0A5A7PLG6_STRAF</name>
<accession>A0A5A7PLG6</accession>
<dbReference type="Pfam" id="PF07890">
    <property type="entry name" value="Rrp15p"/>
    <property type="match status" value="1"/>
</dbReference>
<feature type="region of interest" description="Disordered" evidence="2">
    <location>
        <begin position="1"/>
        <end position="125"/>
    </location>
</feature>
<feature type="region of interest" description="Disordered" evidence="2">
    <location>
        <begin position="358"/>
        <end position="386"/>
    </location>
</feature>
<evidence type="ECO:0000256" key="2">
    <source>
        <dbReference type="SAM" id="MobiDB-lite"/>
    </source>
</evidence>
<evidence type="ECO:0000256" key="1">
    <source>
        <dbReference type="ARBA" id="ARBA00007462"/>
    </source>
</evidence>
<comment type="caution">
    <text evidence="3">The sequence shown here is derived from an EMBL/GenBank/DDBJ whole genome shotgun (WGS) entry which is preliminary data.</text>
</comment>
<dbReference type="GO" id="GO:0000460">
    <property type="term" value="P:maturation of 5.8S rRNA"/>
    <property type="evidence" value="ECO:0007669"/>
    <property type="project" value="TreeGrafter"/>
</dbReference>
<feature type="compositionally biased region" description="Basic residues" evidence="2">
    <location>
        <begin position="44"/>
        <end position="55"/>
    </location>
</feature>
<dbReference type="OrthoDB" id="20949at2759"/>
<dbReference type="GO" id="GO:0030687">
    <property type="term" value="C:preribosome, large subunit precursor"/>
    <property type="evidence" value="ECO:0007669"/>
    <property type="project" value="TreeGrafter"/>
</dbReference>
<sequence>MAEIQQSFDVTNGGKKRKSGKKKGKMAKKRQRVVMPPGAEKKVKVDKKMRKLFQKRARDYNSDEVEEDEDEDVEQLPEPGRSVGVKTGFMKRDDDFGDELSDDDEEENQGSEPEEVSEDENGGIQPGVTKFAEGIKAFKLAFKKIVKKSGGDVDVLGPVLSAHKKLIAEKLAEEEAEKKAKGVVKKEKHLSVSNVHFVPLFCLLFFCCEKIAEKGHVKLENYLDAHEKHLLGVATKGGSVVKLFNAVNKAQSAQRGLNMSRSKDEKGMPIELRLLCQTSALCFVIDLDGQYMVILYNNNIPSIFPTVIKQKRKEAFFSELGKAPSQSSGTAIKVGTSGGEAPAWAPLRDNYMLTNPKLKDWDKMQEPNTADDFGRQSESDSSSDDN</sequence>
<organism evidence="3 4">
    <name type="scientific">Striga asiatica</name>
    <name type="common">Asiatic witchweed</name>
    <name type="synonym">Buchnera asiatica</name>
    <dbReference type="NCBI Taxonomy" id="4170"/>
    <lineage>
        <taxon>Eukaryota</taxon>
        <taxon>Viridiplantae</taxon>
        <taxon>Streptophyta</taxon>
        <taxon>Embryophyta</taxon>
        <taxon>Tracheophyta</taxon>
        <taxon>Spermatophyta</taxon>
        <taxon>Magnoliopsida</taxon>
        <taxon>eudicotyledons</taxon>
        <taxon>Gunneridae</taxon>
        <taxon>Pentapetalae</taxon>
        <taxon>asterids</taxon>
        <taxon>lamiids</taxon>
        <taxon>Lamiales</taxon>
        <taxon>Orobanchaceae</taxon>
        <taxon>Buchnereae</taxon>
        <taxon>Striga</taxon>
    </lineage>
</organism>
<reference evidence="4" key="1">
    <citation type="journal article" date="2019" name="Curr. Biol.">
        <title>Genome Sequence of Striga asiatica Provides Insight into the Evolution of Plant Parasitism.</title>
        <authorList>
            <person name="Yoshida S."/>
            <person name="Kim S."/>
            <person name="Wafula E.K."/>
            <person name="Tanskanen J."/>
            <person name="Kim Y.M."/>
            <person name="Honaas L."/>
            <person name="Yang Z."/>
            <person name="Spallek T."/>
            <person name="Conn C.E."/>
            <person name="Ichihashi Y."/>
            <person name="Cheong K."/>
            <person name="Cui S."/>
            <person name="Der J.P."/>
            <person name="Gundlach H."/>
            <person name="Jiao Y."/>
            <person name="Hori C."/>
            <person name="Ishida J.K."/>
            <person name="Kasahara H."/>
            <person name="Kiba T."/>
            <person name="Kim M.S."/>
            <person name="Koo N."/>
            <person name="Laohavisit A."/>
            <person name="Lee Y.H."/>
            <person name="Lumba S."/>
            <person name="McCourt P."/>
            <person name="Mortimer J.C."/>
            <person name="Mutuku J.M."/>
            <person name="Nomura T."/>
            <person name="Sasaki-Sekimoto Y."/>
            <person name="Seto Y."/>
            <person name="Wang Y."/>
            <person name="Wakatake T."/>
            <person name="Sakakibara H."/>
            <person name="Demura T."/>
            <person name="Yamaguchi S."/>
            <person name="Yoneyama K."/>
            <person name="Manabe R.I."/>
            <person name="Nelson D.C."/>
            <person name="Schulman A.H."/>
            <person name="Timko M.P."/>
            <person name="dePamphilis C.W."/>
            <person name="Choi D."/>
            <person name="Shirasu K."/>
        </authorList>
    </citation>
    <scope>NUCLEOTIDE SEQUENCE [LARGE SCALE GENOMIC DNA]</scope>
    <source>
        <strain evidence="4">cv. UVA1</strain>
    </source>
</reference>